<proteinExistence type="inferred from homology"/>
<reference evidence="7" key="1">
    <citation type="submission" date="2022-11" db="EMBL/GenBank/DDBJ databases">
        <authorList>
            <person name="Hyden B.L."/>
            <person name="Feng K."/>
            <person name="Yates T."/>
            <person name="Jawdy S."/>
            <person name="Smart L.B."/>
            <person name="Muchero W."/>
        </authorList>
    </citation>
    <scope>NUCLEOTIDE SEQUENCE</scope>
    <source>
        <tissue evidence="7">Shoot tip</tissue>
    </source>
</reference>
<dbReference type="OrthoDB" id="8904098at2759"/>
<dbReference type="EMBL" id="JAPFFK010000017">
    <property type="protein sequence ID" value="KAJ6700181.1"/>
    <property type="molecule type" value="Genomic_DNA"/>
</dbReference>
<dbReference type="GO" id="GO:0022857">
    <property type="term" value="F:transmembrane transporter activity"/>
    <property type="evidence" value="ECO:0007669"/>
    <property type="project" value="InterPro"/>
</dbReference>
<evidence type="ECO:0000313" key="7">
    <source>
        <dbReference type="EMBL" id="KAJ6700181.1"/>
    </source>
</evidence>
<gene>
    <name evidence="7" type="ORF">OIU79_013259</name>
</gene>
<evidence type="ECO:0000256" key="1">
    <source>
        <dbReference type="ARBA" id="ARBA00004141"/>
    </source>
</evidence>
<evidence type="ECO:0000256" key="5">
    <source>
        <dbReference type="ARBA" id="ARBA00023136"/>
    </source>
</evidence>
<feature type="transmembrane region" description="Helical" evidence="6">
    <location>
        <begin position="45"/>
        <end position="64"/>
    </location>
</feature>
<comment type="similarity">
    <text evidence="2">Belongs to the major facilitator superfamily. Proton-dependent oligopeptide transporter (POT/PTR) (TC 2.A.17) family.</text>
</comment>
<organism evidence="7 8">
    <name type="scientific">Salix purpurea</name>
    <name type="common">Purple osier willow</name>
    <dbReference type="NCBI Taxonomy" id="77065"/>
    <lineage>
        <taxon>Eukaryota</taxon>
        <taxon>Viridiplantae</taxon>
        <taxon>Streptophyta</taxon>
        <taxon>Embryophyta</taxon>
        <taxon>Tracheophyta</taxon>
        <taxon>Spermatophyta</taxon>
        <taxon>Magnoliopsida</taxon>
        <taxon>eudicotyledons</taxon>
        <taxon>Gunneridae</taxon>
        <taxon>Pentapetalae</taxon>
        <taxon>rosids</taxon>
        <taxon>fabids</taxon>
        <taxon>Malpighiales</taxon>
        <taxon>Salicaceae</taxon>
        <taxon>Saliceae</taxon>
        <taxon>Salix</taxon>
    </lineage>
</organism>
<sequence>MNKGNDKPDSVSSAPITEATSMSISNQFDMRRSAVASRSWNFFNWYYFCMGMATLTALTVVVYIQDNVGWGWGLGIPAIGMALSIIAFIFGSSLYNKLKPEGSPLVRLAQVVVAAAKKRKEVLPLDPGMLYQNKELDAAISVNGRLLHSDQFR</sequence>
<keyword evidence="3 6" id="KW-0812">Transmembrane</keyword>
<feature type="transmembrane region" description="Helical" evidence="6">
    <location>
        <begin position="70"/>
        <end position="90"/>
    </location>
</feature>
<evidence type="ECO:0000256" key="4">
    <source>
        <dbReference type="ARBA" id="ARBA00022989"/>
    </source>
</evidence>
<reference evidence="7" key="2">
    <citation type="journal article" date="2023" name="Int. J. Mol. Sci.">
        <title>De Novo Assembly and Annotation of 11 Diverse Shrub Willow (Salix) Genomes Reveals Novel Gene Organization in Sex-Linked Regions.</title>
        <authorList>
            <person name="Hyden B."/>
            <person name="Feng K."/>
            <person name="Yates T.B."/>
            <person name="Jawdy S."/>
            <person name="Cereghino C."/>
            <person name="Smart L.B."/>
            <person name="Muchero W."/>
        </authorList>
    </citation>
    <scope>NUCLEOTIDE SEQUENCE</scope>
    <source>
        <tissue evidence="7">Shoot tip</tissue>
    </source>
</reference>
<comment type="subcellular location">
    <subcellularLocation>
        <location evidence="1">Membrane</location>
        <topology evidence="1">Multi-pass membrane protein</topology>
    </subcellularLocation>
</comment>
<dbReference type="GO" id="GO:0016020">
    <property type="term" value="C:membrane"/>
    <property type="evidence" value="ECO:0007669"/>
    <property type="project" value="UniProtKB-SubCell"/>
</dbReference>
<keyword evidence="8" id="KW-1185">Reference proteome</keyword>
<dbReference type="Proteomes" id="UP001151532">
    <property type="component" value="Chromosome 6"/>
</dbReference>
<dbReference type="InterPro" id="IPR000109">
    <property type="entry name" value="POT_fam"/>
</dbReference>
<name>A0A9Q0Q5A0_SALPP</name>
<evidence type="ECO:0000256" key="3">
    <source>
        <dbReference type="ARBA" id="ARBA00022692"/>
    </source>
</evidence>
<evidence type="ECO:0000256" key="2">
    <source>
        <dbReference type="ARBA" id="ARBA00005982"/>
    </source>
</evidence>
<dbReference type="AlphaFoldDB" id="A0A9Q0Q5A0"/>
<comment type="caution">
    <text evidence="7">The sequence shown here is derived from an EMBL/GenBank/DDBJ whole genome shotgun (WGS) entry which is preliminary data.</text>
</comment>
<keyword evidence="5 6" id="KW-0472">Membrane</keyword>
<keyword evidence="4 6" id="KW-1133">Transmembrane helix</keyword>
<dbReference type="Pfam" id="PF00854">
    <property type="entry name" value="PTR2"/>
    <property type="match status" value="1"/>
</dbReference>
<accession>A0A9Q0Q5A0</accession>
<dbReference type="Gene3D" id="1.20.1250.20">
    <property type="entry name" value="MFS general substrate transporter like domains"/>
    <property type="match status" value="1"/>
</dbReference>
<evidence type="ECO:0000313" key="8">
    <source>
        <dbReference type="Proteomes" id="UP001151532"/>
    </source>
</evidence>
<evidence type="ECO:0000256" key="6">
    <source>
        <dbReference type="SAM" id="Phobius"/>
    </source>
</evidence>
<dbReference type="PANTHER" id="PTHR11654">
    <property type="entry name" value="OLIGOPEPTIDE TRANSPORTER-RELATED"/>
    <property type="match status" value="1"/>
</dbReference>
<dbReference type="InterPro" id="IPR036259">
    <property type="entry name" value="MFS_trans_sf"/>
</dbReference>
<dbReference type="SUPFAM" id="SSF103473">
    <property type="entry name" value="MFS general substrate transporter"/>
    <property type="match status" value="1"/>
</dbReference>
<protein>
    <submittedName>
        <fullName evidence="7">NITRATE TRANSPORTER 1</fullName>
    </submittedName>
</protein>